<evidence type="ECO:0000313" key="8">
    <source>
        <dbReference type="Proteomes" id="UP000254052"/>
    </source>
</evidence>
<dbReference type="Gene3D" id="3.40.50.720">
    <property type="entry name" value="NAD(P)-binding Rossmann-like Domain"/>
    <property type="match status" value="1"/>
</dbReference>
<dbReference type="EC" id="1.1.1.14" evidence="7"/>
<dbReference type="InterPro" id="IPR036291">
    <property type="entry name" value="NAD(P)-bd_dom_sf"/>
</dbReference>
<evidence type="ECO:0000256" key="3">
    <source>
        <dbReference type="ARBA" id="ARBA00022723"/>
    </source>
</evidence>
<dbReference type="CDD" id="cd08255">
    <property type="entry name" value="2-desacetyl-2-hydroxyethyl_bacteriochlorophyllide_like"/>
    <property type="match status" value="1"/>
</dbReference>
<gene>
    <name evidence="7" type="primary">gutB_5</name>
    <name evidence="7" type="ORF">NCTC9962_06248</name>
</gene>
<dbReference type="PANTHER" id="PTHR43350">
    <property type="entry name" value="NAD-DEPENDENT ALCOHOL DEHYDROGENASE"/>
    <property type="match status" value="1"/>
</dbReference>
<evidence type="ECO:0000256" key="1">
    <source>
        <dbReference type="ARBA" id="ARBA00001947"/>
    </source>
</evidence>
<sequence>MKKLVATAPRVAALVEYEDRAILANEVKIRVRFGAPKHGTEVVDFRAASPFIDEDFNGEWQMFTPRPADAPRGIEFGKFQLGNMVVGDIIECGSDVTDYAVGDSVCGYGPLSETVIINAVNNYKLRKMPQGSSWKNAVCYDPAQFAMSGVRDANVRVGDFVVVVGLGAIGQIAIQLAKRAGASVVIGVDPIAHRCDIARRHGADFCLNPIGTDVGKEIKTLTGKQGADVIIETSGYADALQSALRGLAYGGTISYVAFAKPFAEGFNLGREAHFNNAKIVFSRACSEPNPDYPRWSRKRIEETCWELLMNGYLNCEDLIDPVVTFANSRKAICSMSTSIRNRASKWALRFNSKE</sequence>
<proteinExistence type="inferred from homology"/>
<dbReference type="InterPro" id="IPR011032">
    <property type="entry name" value="GroES-like_sf"/>
</dbReference>
<dbReference type="SMART" id="SM00829">
    <property type="entry name" value="PKS_ER"/>
    <property type="match status" value="1"/>
</dbReference>
<reference evidence="7 8" key="1">
    <citation type="submission" date="2018-06" db="EMBL/GenBank/DDBJ databases">
        <authorList>
            <consortium name="Pathogen Informatics"/>
            <person name="Doyle S."/>
        </authorList>
    </citation>
    <scope>NUCLEOTIDE SEQUENCE [LARGE SCALE GENOMIC DNA]</scope>
    <source>
        <strain evidence="7 8">NCTC9962</strain>
    </source>
</reference>
<keyword evidence="3" id="KW-0479">Metal-binding</keyword>
<dbReference type="Pfam" id="PF00107">
    <property type="entry name" value="ADH_zinc_N"/>
    <property type="match status" value="1"/>
</dbReference>
<evidence type="ECO:0000256" key="2">
    <source>
        <dbReference type="ARBA" id="ARBA00008072"/>
    </source>
</evidence>
<name>A0A377D1Y5_ECOLX</name>
<dbReference type="Gene3D" id="3.90.180.10">
    <property type="entry name" value="Medium-chain alcohol dehydrogenases, catalytic domain"/>
    <property type="match status" value="2"/>
</dbReference>
<dbReference type="PANTHER" id="PTHR43350:SF19">
    <property type="entry name" value="D-GULOSIDE 3-DEHYDROGENASE"/>
    <property type="match status" value="1"/>
</dbReference>
<dbReference type="Proteomes" id="UP000254052">
    <property type="component" value="Unassembled WGS sequence"/>
</dbReference>
<comment type="cofactor">
    <cofactor evidence="1">
        <name>Zn(2+)</name>
        <dbReference type="ChEBI" id="CHEBI:29105"/>
    </cofactor>
</comment>
<dbReference type="EMBL" id="UGED01000017">
    <property type="protein sequence ID" value="STM14841.1"/>
    <property type="molecule type" value="Genomic_DNA"/>
</dbReference>
<accession>A0A377D1Y5</accession>
<comment type="similarity">
    <text evidence="2">Belongs to the zinc-containing alcohol dehydrogenase family.</text>
</comment>
<evidence type="ECO:0000259" key="6">
    <source>
        <dbReference type="SMART" id="SM00829"/>
    </source>
</evidence>
<dbReference type="GO" id="GO:0046872">
    <property type="term" value="F:metal ion binding"/>
    <property type="evidence" value="ECO:0007669"/>
    <property type="project" value="UniProtKB-KW"/>
</dbReference>
<keyword evidence="5 7" id="KW-0560">Oxidoreductase</keyword>
<organism evidence="7 8">
    <name type="scientific">Escherichia coli</name>
    <dbReference type="NCBI Taxonomy" id="562"/>
    <lineage>
        <taxon>Bacteria</taxon>
        <taxon>Pseudomonadati</taxon>
        <taxon>Pseudomonadota</taxon>
        <taxon>Gammaproteobacteria</taxon>
        <taxon>Enterobacterales</taxon>
        <taxon>Enterobacteriaceae</taxon>
        <taxon>Escherichia</taxon>
    </lineage>
</organism>
<evidence type="ECO:0000313" key="7">
    <source>
        <dbReference type="EMBL" id="STM14841.1"/>
    </source>
</evidence>
<dbReference type="InterPro" id="IPR013149">
    <property type="entry name" value="ADH-like_C"/>
</dbReference>
<evidence type="ECO:0000256" key="4">
    <source>
        <dbReference type="ARBA" id="ARBA00022833"/>
    </source>
</evidence>
<dbReference type="InterPro" id="IPR020843">
    <property type="entry name" value="ER"/>
</dbReference>
<dbReference type="GO" id="GO:0003939">
    <property type="term" value="F:L-iditol 2-dehydrogenase (NAD+) activity"/>
    <property type="evidence" value="ECO:0007669"/>
    <property type="project" value="UniProtKB-EC"/>
</dbReference>
<protein>
    <submittedName>
        <fullName evidence="7">Zinc-type alcohol dehydrogenase-like protein YcjQ</fullName>
        <ecNumber evidence="7">1.1.1.14</ecNumber>
    </submittedName>
</protein>
<dbReference type="SUPFAM" id="SSF50129">
    <property type="entry name" value="GroES-like"/>
    <property type="match status" value="1"/>
</dbReference>
<feature type="domain" description="Enoyl reductase (ER)" evidence="6">
    <location>
        <begin position="7"/>
        <end position="339"/>
    </location>
</feature>
<dbReference type="SUPFAM" id="SSF51735">
    <property type="entry name" value="NAD(P)-binding Rossmann-fold domains"/>
    <property type="match status" value="1"/>
</dbReference>
<dbReference type="AlphaFoldDB" id="A0A377D1Y5"/>
<evidence type="ECO:0000256" key="5">
    <source>
        <dbReference type="ARBA" id="ARBA00023002"/>
    </source>
</evidence>
<keyword evidence="4" id="KW-0862">Zinc</keyword>